<evidence type="ECO:0000256" key="6">
    <source>
        <dbReference type="ARBA" id="ARBA00022792"/>
    </source>
</evidence>
<evidence type="ECO:0000256" key="8">
    <source>
        <dbReference type="ARBA" id="ARBA00023010"/>
    </source>
</evidence>
<organism evidence="15">
    <name type="scientific">Ajellomyces capsulatus (strain H88)</name>
    <name type="common">Darling's disease fungus</name>
    <name type="synonym">Histoplasma capsulatum</name>
    <dbReference type="NCBI Taxonomy" id="544711"/>
    <lineage>
        <taxon>Eukaryota</taxon>
        <taxon>Fungi</taxon>
        <taxon>Dikarya</taxon>
        <taxon>Ascomycota</taxon>
        <taxon>Pezizomycotina</taxon>
        <taxon>Eurotiomycetes</taxon>
        <taxon>Eurotiomycetidae</taxon>
        <taxon>Onygenales</taxon>
        <taxon>Ajellomycetaceae</taxon>
        <taxon>Histoplasma</taxon>
    </lineage>
</organism>
<evidence type="ECO:0000256" key="5">
    <source>
        <dbReference type="ARBA" id="ARBA00022448"/>
    </source>
</evidence>
<dbReference type="FunFam" id="1.10.287.110:FF:000006">
    <property type="entry name" value="Import inner membrane translocase subunit TIM16"/>
    <property type="match status" value="1"/>
</dbReference>
<dbReference type="Gene3D" id="1.10.287.110">
    <property type="entry name" value="DnaJ domain"/>
    <property type="match status" value="1"/>
</dbReference>
<keyword evidence="7" id="KW-0653">Protein transport</keyword>
<evidence type="ECO:0000256" key="10">
    <source>
        <dbReference type="ARBA" id="ARBA00023136"/>
    </source>
</evidence>
<keyword evidence="9" id="KW-0496">Mitochondrion</keyword>
<dbReference type="EMBL" id="DS990641">
    <property type="protein sequence ID" value="EGC48520.1"/>
    <property type="molecule type" value="Genomic_DNA"/>
</dbReference>
<reference evidence="15" key="1">
    <citation type="submission" date="2008-07" db="EMBL/GenBank/DDBJ databases">
        <title>Annotation of Ajellomyces capsulatus strain H88.</title>
        <authorList>
            <person name="Champion M."/>
            <person name="Cuomo C."/>
            <person name="Ma L.-J."/>
            <person name="Henn M.R."/>
            <person name="Sil A."/>
            <person name="Goldman B."/>
            <person name="Young S.K."/>
            <person name="Kodira C.D."/>
            <person name="Zeng Q."/>
            <person name="Koehrsen M."/>
            <person name="Alvarado L."/>
            <person name="Berlin A."/>
            <person name="Borenstein D."/>
            <person name="Chen Z."/>
            <person name="Engels R."/>
            <person name="Freedman E."/>
            <person name="Gellesch M."/>
            <person name="Goldberg J."/>
            <person name="Griggs A."/>
            <person name="Gujja S."/>
            <person name="Heiman D."/>
            <person name="Hepburn T."/>
            <person name="Howarth C."/>
            <person name="Jen D."/>
            <person name="Larson L."/>
            <person name="Lewis B."/>
            <person name="Mehta T."/>
            <person name="Park D."/>
            <person name="Pearson M."/>
            <person name="Roberts A."/>
            <person name="Saif S."/>
            <person name="Shea T."/>
            <person name="Shenoy N."/>
            <person name="Sisk P."/>
            <person name="Stolte C."/>
            <person name="Sykes S."/>
            <person name="Walk T."/>
            <person name="White J."/>
            <person name="Yandava C."/>
            <person name="Klein B."/>
            <person name="McEwen J.G."/>
            <person name="Puccia R."/>
            <person name="Goldman G.H."/>
            <person name="Felipe M.S."/>
            <person name="Nino-Vega G."/>
            <person name="San-Blas G."/>
            <person name="Taylor J."/>
            <person name="Mendoza L."/>
            <person name="Galagan J."/>
            <person name="Nusbaum C."/>
            <person name="Birren B."/>
        </authorList>
    </citation>
    <scope>NUCLEOTIDE SEQUENCE [LARGE SCALE GENOMIC DNA]</scope>
    <source>
        <strain evidence="15">H88</strain>
    </source>
</reference>
<dbReference type="OMA" id="ETCAHRI"/>
<dbReference type="Proteomes" id="UP000008142">
    <property type="component" value="Unassembled WGS sequence"/>
</dbReference>
<dbReference type="VEuPathDB" id="FungiDB:I7I53_11260"/>
<dbReference type="InterPro" id="IPR005341">
    <property type="entry name" value="Tim16"/>
</dbReference>
<dbReference type="GO" id="GO:0005744">
    <property type="term" value="C:TIM23 mitochondrial import inner membrane translocase complex"/>
    <property type="evidence" value="ECO:0007669"/>
    <property type="project" value="InterPro"/>
</dbReference>
<dbReference type="PANTHER" id="PTHR12388:SF0">
    <property type="entry name" value="MITOCHONDRIAL IMPORT INNER MEMBRANE TRANSLOCASE SUBUNIT TIM16"/>
    <property type="match status" value="1"/>
</dbReference>
<dbReference type="InterPro" id="IPR036869">
    <property type="entry name" value="J_dom_sf"/>
</dbReference>
<dbReference type="HOGENOM" id="CLU_1282908_0_0_1"/>
<feature type="coiled-coil region" evidence="13">
    <location>
        <begin position="176"/>
        <end position="203"/>
    </location>
</feature>
<dbReference type="GO" id="GO:0030150">
    <property type="term" value="P:protein import into mitochondrial matrix"/>
    <property type="evidence" value="ECO:0007669"/>
    <property type="project" value="InterPro"/>
</dbReference>
<evidence type="ECO:0000256" key="2">
    <source>
        <dbReference type="ARBA" id="ARBA00008817"/>
    </source>
</evidence>
<protein>
    <recommendedName>
        <fullName evidence="4">Mitochondrial import inner membrane translocase subunit TIM16</fullName>
    </recommendedName>
    <alternativeName>
        <fullName evidence="3">Mitochondrial import inner membrane translocase subunit tim16</fullName>
    </alternativeName>
    <alternativeName>
        <fullName evidence="11 12">Presequence translocated-associated motor subunit PAM16</fullName>
    </alternativeName>
</protein>
<dbReference type="AlphaFoldDB" id="F0URJ3"/>
<evidence type="ECO:0000256" key="1">
    <source>
        <dbReference type="ARBA" id="ARBA00004637"/>
    </source>
</evidence>
<keyword evidence="13" id="KW-0175">Coiled coil</keyword>
<name>F0URJ3_AJEC8</name>
<dbReference type="PANTHER" id="PTHR12388">
    <property type="entry name" value="MITOCHONDRIA ASSOCIATED GRANULOCYTE MACROPHAGE CSF SIGNALING MOLECULE"/>
    <property type="match status" value="1"/>
</dbReference>
<evidence type="ECO:0000256" key="13">
    <source>
        <dbReference type="SAM" id="Coils"/>
    </source>
</evidence>
<dbReference type="OrthoDB" id="10262892at2759"/>
<accession>F0URJ3</accession>
<comment type="similarity">
    <text evidence="2">Belongs to the TIM16/PAM16 family.</text>
</comment>
<dbReference type="STRING" id="544711.F0URJ3"/>
<sequence length="215" mass="24153">MDDGAADVQSKDFRGTSYTEIVHTGLPALEQRKGLGMKLLNFFMRICGYVPQETSQIIKSRALFRKLHDMPFHLLLETCAHRIVTQIVLTGGRVFGRAFAEAYKQASAASKYAAQKGNGTAANNFASSGLTLDEACKILNVKPPMGGEANMEHTMERFKKLFDANDPKKGGSFYLQSKILRARERIEMEVRDAERKAAMEKEVKEGWKPKVYKDR</sequence>
<evidence type="ECO:0000313" key="15">
    <source>
        <dbReference type="Proteomes" id="UP000008142"/>
    </source>
</evidence>
<evidence type="ECO:0000256" key="4">
    <source>
        <dbReference type="ARBA" id="ARBA00020721"/>
    </source>
</evidence>
<evidence type="ECO:0000256" key="9">
    <source>
        <dbReference type="ARBA" id="ARBA00023128"/>
    </source>
</evidence>
<evidence type="ECO:0000313" key="14">
    <source>
        <dbReference type="EMBL" id="EGC48520.1"/>
    </source>
</evidence>
<comment type="subcellular location">
    <subcellularLocation>
        <location evidence="1">Mitochondrion inner membrane</location>
        <topology evidence="1">Peripheral membrane protein</topology>
    </subcellularLocation>
</comment>
<keyword evidence="6" id="KW-0999">Mitochondrion inner membrane</keyword>
<evidence type="ECO:0000256" key="12">
    <source>
        <dbReference type="ARBA" id="ARBA00031407"/>
    </source>
</evidence>
<keyword evidence="8" id="KW-0811">Translocation</keyword>
<gene>
    <name evidence="14" type="ORF">HCEG_07735</name>
</gene>
<evidence type="ECO:0000256" key="11">
    <source>
        <dbReference type="ARBA" id="ARBA00030422"/>
    </source>
</evidence>
<keyword evidence="5" id="KW-0813">Transport</keyword>
<dbReference type="Pfam" id="PF03656">
    <property type="entry name" value="Pam16"/>
    <property type="match status" value="1"/>
</dbReference>
<evidence type="ECO:0000256" key="3">
    <source>
        <dbReference type="ARBA" id="ARBA00013571"/>
    </source>
</evidence>
<proteinExistence type="inferred from homology"/>
<keyword evidence="10" id="KW-0472">Membrane</keyword>
<evidence type="ECO:0000256" key="7">
    <source>
        <dbReference type="ARBA" id="ARBA00022927"/>
    </source>
</evidence>